<dbReference type="EMBL" id="OY731408">
    <property type="protein sequence ID" value="CAJ1978869.1"/>
    <property type="molecule type" value="Genomic_DNA"/>
</dbReference>
<dbReference type="AlphaFoldDB" id="A0AA86W6E8"/>
<protein>
    <submittedName>
        <fullName evidence="1">Uncharacterized protein</fullName>
    </submittedName>
</protein>
<organism evidence="1 2">
    <name type="scientific">Sphenostylis stenocarpa</name>
    <dbReference type="NCBI Taxonomy" id="92480"/>
    <lineage>
        <taxon>Eukaryota</taxon>
        <taxon>Viridiplantae</taxon>
        <taxon>Streptophyta</taxon>
        <taxon>Embryophyta</taxon>
        <taxon>Tracheophyta</taxon>
        <taxon>Spermatophyta</taxon>
        <taxon>Magnoliopsida</taxon>
        <taxon>eudicotyledons</taxon>
        <taxon>Gunneridae</taxon>
        <taxon>Pentapetalae</taxon>
        <taxon>rosids</taxon>
        <taxon>fabids</taxon>
        <taxon>Fabales</taxon>
        <taxon>Fabaceae</taxon>
        <taxon>Papilionoideae</taxon>
        <taxon>50 kb inversion clade</taxon>
        <taxon>NPAAA clade</taxon>
        <taxon>indigoferoid/millettioid clade</taxon>
        <taxon>Phaseoleae</taxon>
        <taxon>Sphenostylis</taxon>
    </lineage>
</organism>
<reference evidence="1" key="1">
    <citation type="submission" date="2023-10" db="EMBL/GenBank/DDBJ databases">
        <authorList>
            <person name="Domelevo Entfellner J.-B."/>
        </authorList>
    </citation>
    <scope>NUCLEOTIDE SEQUENCE</scope>
</reference>
<evidence type="ECO:0000313" key="1">
    <source>
        <dbReference type="EMBL" id="CAJ1978869.1"/>
    </source>
</evidence>
<dbReference type="Gramene" id="rna-AYBTSS11_LOCUS31072">
    <property type="protein sequence ID" value="CAJ1978869.1"/>
    <property type="gene ID" value="gene-AYBTSS11_LOCUS31072"/>
</dbReference>
<accession>A0AA86W6E8</accession>
<evidence type="ECO:0000313" key="2">
    <source>
        <dbReference type="Proteomes" id="UP001189624"/>
    </source>
</evidence>
<sequence>MGVLFYNNRNLISSDFEKMDALHKGVLFYNGHDLIRSDSNKMDVTLSGRILTKRTLDLDKMDATPYGRAILHQARPYEVGKCHNGCNPMRSVYVPYEVGPWEVVLPIDLMRNTPTHAICASVAVSRDNGEGQCPE</sequence>
<dbReference type="Proteomes" id="UP001189624">
    <property type="component" value="Chromosome 11"/>
</dbReference>
<keyword evidence="2" id="KW-1185">Reference proteome</keyword>
<proteinExistence type="predicted"/>
<name>A0AA86W6E8_9FABA</name>
<gene>
    <name evidence="1" type="ORF">AYBTSS11_LOCUS31072</name>
</gene>